<dbReference type="PANTHER" id="PTHR10992:SF872">
    <property type="entry name" value="METHYLESTERASE 11, CHLOROPLASTIC-RELATED"/>
    <property type="match status" value="1"/>
</dbReference>
<dbReference type="Gramene" id="OIT39230">
    <property type="protein sequence ID" value="OIT39230"/>
    <property type="gene ID" value="A4A49_64397"/>
</dbReference>
<dbReference type="STRING" id="49451.A0A1J6JQE4"/>
<dbReference type="GO" id="GO:0009694">
    <property type="term" value="P:jasmonic acid metabolic process"/>
    <property type="evidence" value="ECO:0007669"/>
    <property type="project" value="TreeGrafter"/>
</dbReference>
<dbReference type="GO" id="GO:0009696">
    <property type="term" value="P:salicylic acid metabolic process"/>
    <property type="evidence" value="ECO:0007669"/>
    <property type="project" value="TreeGrafter"/>
</dbReference>
<dbReference type="GO" id="GO:0080032">
    <property type="term" value="F:methyl jasmonate esterase activity"/>
    <property type="evidence" value="ECO:0007669"/>
    <property type="project" value="TreeGrafter"/>
</dbReference>
<sequence>MYSALTHILVALNDVIQEVNCLEEAAKELTIDNLKKNHYILVDCGGLRAWCWYKTIALLDKAGFKMTAVKLTSSNIHSVDTNSITSLSQHAKPLNDFLKTLVYGERVYLVVPAYHWRWSSIPLQFQKQYLLLQQIYKVTSYSLAIESTLVWRNLVGTVLQPLFLT</sequence>
<dbReference type="GO" id="GO:0080030">
    <property type="term" value="F:methyl indole-3-acetate esterase activity"/>
    <property type="evidence" value="ECO:0007669"/>
    <property type="project" value="TreeGrafter"/>
</dbReference>
<keyword evidence="3" id="KW-1185">Reference proteome</keyword>
<dbReference type="SMR" id="A0A1J6JQE4"/>
<organism evidence="1 3">
    <name type="scientific">Nicotiana attenuata</name>
    <name type="common">Coyote tobacco</name>
    <dbReference type="NCBI Taxonomy" id="49451"/>
    <lineage>
        <taxon>Eukaryota</taxon>
        <taxon>Viridiplantae</taxon>
        <taxon>Streptophyta</taxon>
        <taxon>Embryophyta</taxon>
        <taxon>Tracheophyta</taxon>
        <taxon>Spermatophyta</taxon>
        <taxon>Magnoliopsida</taxon>
        <taxon>eudicotyledons</taxon>
        <taxon>Gunneridae</taxon>
        <taxon>Pentapetalae</taxon>
        <taxon>asterids</taxon>
        <taxon>lamiids</taxon>
        <taxon>Solanales</taxon>
        <taxon>Solanaceae</taxon>
        <taxon>Nicotianoideae</taxon>
        <taxon>Nicotianeae</taxon>
        <taxon>Nicotiana</taxon>
    </lineage>
</organism>
<dbReference type="GO" id="GO:0080031">
    <property type="term" value="F:methyl salicylate esterase activity"/>
    <property type="evidence" value="ECO:0007669"/>
    <property type="project" value="TreeGrafter"/>
</dbReference>
<proteinExistence type="predicted"/>
<comment type="caution">
    <text evidence="1">The sequence shown here is derived from an EMBL/GenBank/DDBJ whole genome shotgun (WGS) entry which is preliminary data.</text>
</comment>
<accession>A0A1J6JQE4</accession>
<dbReference type="EMBL" id="MJEQ01007168">
    <property type="protein sequence ID" value="OIT19470.1"/>
    <property type="molecule type" value="Genomic_DNA"/>
</dbReference>
<dbReference type="InterPro" id="IPR045889">
    <property type="entry name" value="MES/HNL"/>
</dbReference>
<dbReference type="PANTHER" id="PTHR10992">
    <property type="entry name" value="METHYLESTERASE FAMILY MEMBER"/>
    <property type="match status" value="1"/>
</dbReference>
<gene>
    <name evidence="1" type="primary">MES11_3</name>
    <name evidence="2" type="synonym">MES11_7</name>
    <name evidence="1" type="ORF">A4A49_54917</name>
    <name evidence="2" type="ORF">A4A49_64397</name>
</gene>
<dbReference type="Gramene" id="OIT19470">
    <property type="protein sequence ID" value="OIT19470"/>
    <property type="gene ID" value="A4A49_54917"/>
</dbReference>
<evidence type="ECO:0000313" key="3">
    <source>
        <dbReference type="Proteomes" id="UP000187609"/>
    </source>
</evidence>
<name>A0A1J6JQE4_NICAT</name>
<reference evidence="1 3" key="1">
    <citation type="submission" date="2016-11" db="EMBL/GenBank/DDBJ databases">
        <title>The genome of Nicotiana attenuata.</title>
        <authorList>
            <person name="Xu S."/>
            <person name="Brockmoeller T."/>
            <person name="Gaquerel E."/>
            <person name="Navarro A."/>
            <person name="Kuhl H."/>
            <person name="Gase K."/>
            <person name="Ling Z."/>
            <person name="Zhou W."/>
            <person name="Kreitzer C."/>
            <person name="Stanke M."/>
            <person name="Tang H."/>
            <person name="Lyons E."/>
            <person name="Pandey P."/>
            <person name="Pandey S.P."/>
            <person name="Timmermann B."/>
            <person name="Baldwin I.T."/>
        </authorList>
    </citation>
    <scope>NUCLEOTIDE SEQUENCE [LARGE SCALE GENOMIC DNA]</scope>
    <source>
        <strain evidence="3">cv. UT</strain>
        <strain evidence="1">UT</strain>
        <tissue evidence="1">Leaves</tissue>
    </source>
</reference>
<dbReference type="EMBL" id="MJEQ01000130">
    <property type="protein sequence ID" value="OIT39230.1"/>
    <property type="molecule type" value="Genomic_DNA"/>
</dbReference>
<dbReference type="Gene3D" id="3.40.50.1820">
    <property type="entry name" value="alpha/beta hydrolase"/>
    <property type="match status" value="1"/>
</dbReference>
<dbReference type="Proteomes" id="UP000187609">
    <property type="component" value="Unassembled WGS sequence"/>
</dbReference>
<evidence type="ECO:0000313" key="1">
    <source>
        <dbReference type="EMBL" id="OIT19470.1"/>
    </source>
</evidence>
<protein>
    <submittedName>
        <fullName evidence="1">Putative methylesterase 11, chloroplastic</fullName>
    </submittedName>
</protein>
<evidence type="ECO:0000313" key="2">
    <source>
        <dbReference type="EMBL" id="OIT39230.1"/>
    </source>
</evidence>
<dbReference type="InterPro" id="IPR029058">
    <property type="entry name" value="AB_hydrolase_fold"/>
</dbReference>
<dbReference type="AlphaFoldDB" id="A0A1J6JQE4"/>